<dbReference type="InterPro" id="IPR011084">
    <property type="entry name" value="DRMBL"/>
</dbReference>
<evidence type="ECO:0000256" key="13">
    <source>
        <dbReference type="SAM" id="MobiDB-lite"/>
    </source>
</evidence>
<feature type="region of interest" description="Disordered" evidence="13">
    <location>
        <begin position="482"/>
        <end position="595"/>
    </location>
</feature>
<keyword evidence="9" id="KW-0234">DNA repair</keyword>
<evidence type="ECO:0000256" key="1">
    <source>
        <dbReference type="ARBA" id="ARBA00004123"/>
    </source>
</evidence>
<feature type="compositionally biased region" description="Polar residues" evidence="13">
    <location>
        <begin position="561"/>
        <end position="588"/>
    </location>
</feature>
<evidence type="ECO:0000256" key="7">
    <source>
        <dbReference type="ARBA" id="ARBA00022839"/>
    </source>
</evidence>
<keyword evidence="5" id="KW-0227">DNA damage</keyword>
<dbReference type="GO" id="GO:0035312">
    <property type="term" value="F:5'-3' DNA exonuclease activity"/>
    <property type="evidence" value="ECO:0007669"/>
    <property type="project" value="TreeGrafter"/>
</dbReference>
<evidence type="ECO:0000256" key="12">
    <source>
        <dbReference type="ARBA" id="ARBA00042677"/>
    </source>
</evidence>
<accession>A0A9P1HDI1</accession>
<dbReference type="Pfam" id="PF07522">
    <property type="entry name" value="DRMBL"/>
    <property type="match status" value="1"/>
</dbReference>
<feature type="compositionally biased region" description="Basic and acidic residues" evidence="13">
    <location>
        <begin position="533"/>
        <end position="543"/>
    </location>
</feature>
<dbReference type="Pfam" id="PF23023">
    <property type="entry name" value="Anti-Pycsar_Apyc1"/>
    <property type="match status" value="1"/>
</dbReference>
<keyword evidence="8" id="KW-0233">DNA recombination</keyword>
<organism evidence="15 16">
    <name type="scientific">Parascedosporium putredinis</name>
    <dbReference type="NCBI Taxonomy" id="1442378"/>
    <lineage>
        <taxon>Eukaryota</taxon>
        <taxon>Fungi</taxon>
        <taxon>Dikarya</taxon>
        <taxon>Ascomycota</taxon>
        <taxon>Pezizomycotina</taxon>
        <taxon>Sordariomycetes</taxon>
        <taxon>Hypocreomycetidae</taxon>
        <taxon>Microascales</taxon>
        <taxon>Microascaceae</taxon>
        <taxon>Parascedosporium</taxon>
    </lineage>
</organism>
<dbReference type="GO" id="GO:0036297">
    <property type="term" value="P:interstrand cross-link repair"/>
    <property type="evidence" value="ECO:0007669"/>
    <property type="project" value="TreeGrafter"/>
</dbReference>
<protein>
    <recommendedName>
        <fullName evidence="11">Protein artemis</fullName>
    </recommendedName>
    <alternativeName>
        <fullName evidence="12">DNA cross-link repair 1C protein</fullName>
    </alternativeName>
</protein>
<dbReference type="PANTHER" id="PTHR23240">
    <property type="entry name" value="DNA CROSS-LINK REPAIR PROTEIN PSO2/SNM1-RELATED"/>
    <property type="match status" value="1"/>
</dbReference>
<dbReference type="Proteomes" id="UP000838763">
    <property type="component" value="Unassembled WGS sequence"/>
</dbReference>
<sequence>MSTFDGIVSEFPEIRVDFFRYNPNRPRPLACFLSHVHSDHLAGLETLKSPFVYCSAATKEILLRLERYPCRINHAKGVLEARVQTYKHLKALLKPIPLETPTKLELKPGVNIQVTLFDANHCPGAVMFLFETDTKAVLYTGDMRSEPWFVGSIARNPNLIEYTSGIRTLDKIYLDTSFTSSVPFQTKAEGISKLLRTVSRYPDDTVFHLRAWTFGYEDVWVSLSRALKSKIHVDEYKMRIYSSLTTRLADRNRDELCFQMTSEAAALTGFVCGNTPHPGCLTRDENVRLHSCEKGKYCDVVKTSDVVWICPVVAHLSDGEDLIEMGVGGGGDDLEREVELGNMPAEEVDVLMELISRDRDISPDAKADVRRVLADKSRNGLPIALNLDFSSFGEGNEMSLHKGTSAAKLPRRIRFPYSRHSSYPELCHFVETFKPKDVWPCTVNEQEWISKGICIESLFGRYCTGNAFEHDLKMELLEPQLSTHVPSESQRSQTRESQQSTASLVSERVDAPPALGGRSHPGSFAEAGRSLHRPVEISDDSHGGRGSQEDDVEMAGDQHLTACSQPTETSQSCAEVTSSSSQDSTTLPRSPEPSRMRMDAYNAMLGNSSGGEGQVWETVGLISVAHNHTHVETELGDG</sequence>
<dbReference type="GO" id="GO:0006310">
    <property type="term" value="P:DNA recombination"/>
    <property type="evidence" value="ECO:0007669"/>
    <property type="project" value="UniProtKB-KW"/>
</dbReference>
<evidence type="ECO:0000256" key="3">
    <source>
        <dbReference type="ARBA" id="ARBA00022722"/>
    </source>
</evidence>
<reference evidence="15" key="1">
    <citation type="submission" date="2022-11" db="EMBL/GenBank/DDBJ databases">
        <authorList>
            <person name="Scott C."/>
            <person name="Bruce N."/>
        </authorList>
    </citation>
    <scope>NUCLEOTIDE SEQUENCE</scope>
</reference>
<comment type="similarity">
    <text evidence="2">Belongs to the DNA repair metallo-beta-lactamase (DRMBL) family.</text>
</comment>
<dbReference type="OrthoDB" id="5561659at2759"/>
<dbReference type="InterPro" id="IPR036866">
    <property type="entry name" value="RibonucZ/Hydroxyglut_hydro"/>
</dbReference>
<dbReference type="GO" id="GO:0000723">
    <property type="term" value="P:telomere maintenance"/>
    <property type="evidence" value="ECO:0007669"/>
    <property type="project" value="TreeGrafter"/>
</dbReference>
<dbReference type="GO" id="GO:0004519">
    <property type="term" value="F:endonuclease activity"/>
    <property type="evidence" value="ECO:0007669"/>
    <property type="project" value="UniProtKB-KW"/>
</dbReference>
<dbReference type="Gene3D" id="3.60.15.10">
    <property type="entry name" value="Ribonuclease Z/Hydroxyacylglutathione hydrolase-like"/>
    <property type="match status" value="2"/>
</dbReference>
<evidence type="ECO:0000256" key="5">
    <source>
        <dbReference type="ARBA" id="ARBA00022763"/>
    </source>
</evidence>
<keyword evidence="10" id="KW-0539">Nucleus</keyword>
<gene>
    <name evidence="15" type="ORF">PPNO1_LOCUS9198</name>
</gene>
<evidence type="ECO:0000256" key="8">
    <source>
        <dbReference type="ARBA" id="ARBA00023172"/>
    </source>
</evidence>
<evidence type="ECO:0000256" key="9">
    <source>
        <dbReference type="ARBA" id="ARBA00023204"/>
    </source>
</evidence>
<dbReference type="PANTHER" id="PTHR23240:SF8">
    <property type="entry name" value="PROTEIN ARTEMIS"/>
    <property type="match status" value="1"/>
</dbReference>
<keyword evidence="16" id="KW-1185">Reference proteome</keyword>
<dbReference type="GO" id="GO:0003684">
    <property type="term" value="F:damaged DNA binding"/>
    <property type="evidence" value="ECO:0007669"/>
    <property type="project" value="TreeGrafter"/>
</dbReference>
<evidence type="ECO:0000256" key="10">
    <source>
        <dbReference type="ARBA" id="ARBA00023242"/>
    </source>
</evidence>
<feature type="compositionally biased region" description="Low complexity" evidence="13">
    <location>
        <begin position="487"/>
        <end position="501"/>
    </location>
</feature>
<name>A0A9P1HDI1_9PEZI</name>
<dbReference type="SUPFAM" id="SSF56281">
    <property type="entry name" value="Metallo-hydrolase/oxidoreductase"/>
    <property type="match status" value="1"/>
</dbReference>
<evidence type="ECO:0000256" key="2">
    <source>
        <dbReference type="ARBA" id="ARBA00010304"/>
    </source>
</evidence>
<dbReference type="GO" id="GO:0005634">
    <property type="term" value="C:nucleus"/>
    <property type="evidence" value="ECO:0007669"/>
    <property type="project" value="UniProtKB-SubCell"/>
</dbReference>
<keyword evidence="3" id="KW-0540">Nuclease</keyword>
<proteinExistence type="inferred from homology"/>
<comment type="subcellular location">
    <subcellularLocation>
        <location evidence="1">Nucleus</location>
    </subcellularLocation>
</comment>
<dbReference type="EMBL" id="CALLCH030000020">
    <property type="protein sequence ID" value="CAI4219644.1"/>
    <property type="molecule type" value="Genomic_DNA"/>
</dbReference>
<evidence type="ECO:0000256" key="4">
    <source>
        <dbReference type="ARBA" id="ARBA00022759"/>
    </source>
</evidence>
<comment type="caution">
    <text evidence="15">The sequence shown here is derived from an EMBL/GenBank/DDBJ whole genome shotgun (WGS) entry which is preliminary data.</text>
</comment>
<evidence type="ECO:0000256" key="6">
    <source>
        <dbReference type="ARBA" id="ARBA00022801"/>
    </source>
</evidence>
<dbReference type="GO" id="GO:0006303">
    <property type="term" value="P:double-strand break repair via nonhomologous end joining"/>
    <property type="evidence" value="ECO:0007669"/>
    <property type="project" value="TreeGrafter"/>
</dbReference>
<evidence type="ECO:0000259" key="14">
    <source>
        <dbReference type="Pfam" id="PF07522"/>
    </source>
</evidence>
<feature type="domain" description="DNA repair metallo-beta-lactamase" evidence="14">
    <location>
        <begin position="414"/>
        <end position="444"/>
    </location>
</feature>
<keyword evidence="7" id="KW-0269">Exonuclease</keyword>
<keyword evidence="6" id="KW-0378">Hydrolase</keyword>
<dbReference type="AlphaFoldDB" id="A0A9P1HDI1"/>
<keyword evidence="4" id="KW-0255">Endonuclease</keyword>
<evidence type="ECO:0000313" key="15">
    <source>
        <dbReference type="EMBL" id="CAI4219644.1"/>
    </source>
</evidence>
<evidence type="ECO:0000313" key="16">
    <source>
        <dbReference type="Proteomes" id="UP000838763"/>
    </source>
</evidence>
<dbReference type="Gene3D" id="3.40.50.12650">
    <property type="match status" value="2"/>
</dbReference>
<evidence type="ECO:0000256" key="11">
    <source>
        <dbReference type="ARBA" id="ARBA00039759"/>
    </source>
</evidence>